<accession>A0A6N0HNL6</accession>
<dbReference type="EMBL" id="CP054490">
    <property type="protein sequence ID" value="QKQ23938.1"/>
    <property type="molecule type" value="Genomic_DNA"/>
</dbReference>
<proteinExistence type="predicted"/>
<evidence type="ECO:0000313" key="2">
    <source>
        <dbReference type="Proteomes" id="UP000509429"/>
    </source>
</evidence>
<keyword evidence="2" id="KW-1185">Reference proteome</keyword>
<dbReference type="RefSeq" id="WP_174605378.1">
    <property type="nucleotide sequence ID" value="NZ_CP054490.1"/>
</dbReference>
<protein>
    <submittedName>
        <fullName evidence="1">Uncharacterized protein</fullName>
    </submittedName>
</protein>
<gene>
    <name evidence="1" type="ORF">HUE58_01850</name>
</gene>
<organism evidence="1 2">
    <name type="scientific">Candidatus Ruthia endofausta</name>
    <dbReference type="NCBI Taxonomy" id="2738852"/>
    <lineage>
        <taxon>Bacteria</taxon>
        <taxon>Pseudomonadati</taxon>
        <taxon>Pseudomonadota</taxon>
        <taxon>Gammaproteobacteria</taxon>
        <taxon>Candidatus Pseudothioglobaceae</taxon>
        <taxon>Candidatus Ruthturnera</taxon>
    </lineage>
</organism>
<dbReference type="Proteomes" id="UP000509429">
    <property type="component" value="Chromosome"/>
</dbReference>
<reference evidence="1 2" key="1">
    <citation type="submission" date="2020-05" db="EMBL/GenBank/DDBJ databases">
        <title>Horizontal transmission and recombination maintain forever young bacterial symbiont genomes.</title>
        <authorList>
            <person name="Russell S.L."/>
            <person name="Pepper-Tunick E."/>
            <person name="Svedberg J."/>
            <person name="Byrne A."/>
            <person name="Ruelas Castillo J."/>
            <person name="Vollmers C."/>
            <person name="Beinart R.A."/>
            <person name="Corbett-Detig R."/>
        </authorList>
    </citation>
    <scope>NUCLEOTIDE SEQUENCE [LARGE SCALE GENOMIC DNA]</scope>
    <source>
        <strain evidence="1">JDF_Ridge</strain>
    </source>
</reference>
<name>A0A6N0HNL6_9GAMM</name>
<dbReference type="KEGG" id="reo:HUE58_01850"/>
<dbReference type="AlphaFoldDB" id="A0A6N0HNL6"/>
<evidence type="ECO:0000313" key="1">
    <source>
        <dbReference type="EMBL" id="QKQ23938.1"/>
    </source>
</evidence>
<sequence length="67" mass="7665">MNATNQHSNELSAKRIALQNTFKAHTQANGFSYEEWINPPVGSFYEGYKKELDQINDEMAPPLTYQS</sequence>